<dbReference type="Gene3D" id="3.40.630.30">
    <property type="match status" value="1"/>
</dbReference>
<keyword evidence="3" id="KW-1185">Reference proteome</keyword>
<dbReference type="SUPFAM" id="SSF55729">
    <property type="entry name" value="Acyl-CoA N-acyltransferases (Nat)"/>
    <property type="match status" value="1"/>
</dbReference>
<dbReference type="InterPro" id="IPR051531">
    <property type="entry name" value="N-acetyltransferase"/>
</dbReference>
<proteinExistence type="predicted"/>
<dbReference type="PANTHER" id="PTHR43792:SF13">
    <property type="entry name" value="ACETYLTRANSFERASE"/>
    <property type="match status" value="1"/>
</dbReference>
<dbReference type="Proteomes" id="UP000308038">
    <property type="component" value="Unassembled WGS sequence"/>
</dbReference>
<feature type="domain" description="N-acetyltransferase" evidence="1">
    <location>
        <begin position="8"/>
        <end position="174"/>
    </location>
</feature>
<dbReference type="InterPro" id="IPR000182">
    <property type="entry name" value="GNAT_dom"/>
</dbReference>
<protein>
    <submittedName>
        <fullName evidence="2">GNAT family N-acetyltransferase</fullName>
    </submittedName>
</protein>
<dbReference type="Pfam" id="PF13302">
    <property type="entry name" value="Acetyltransf_3"/>
    <property type="match status" value="1"/>
</dbReference>
<organism evidence="2 3">
    <name type="scientific">Sphingomonas olei</name>
    <dbReference type="NCBI Taxonomy" id="1886787"/>
    <lineage>
        <taxon>Bacteria</taxon>
        <taxon>Pseudomonadati</taxon>
        <taxon>Pseudomonadota</taxon>
        <taxon>Alphaproteobacteria</taxon>
        <taxon>Sphingomonadales</taxon>
        <taxon>Sphingomonadaceae</taxon>
        <taxon>Sphingomonas</taxon>
    </lineage>
</organism>
<accession>A0ABY2QLY0</accession>
<comment type="caution">
    <text evidence="2">The sequence shown here is derived from an EMBL/GenBank/DDBJ whole genome shotgun (WGS) entry which is preliminary data.</text>
</comment>
<evidence type="ECO:0000313" key="2">
    <source>
        <dbReference type="EMBL" id="THG42253.1"/>
    </source>
</evidence>
<dbReference type="PROSITE" id="PS51186">
    <property type="entry name" value="GNAT"/>
    <property type="match status" value="1"/>
</dbReference>
<evidence type="ECO:0000313" key="3">
    <source>
        <dbReference type="Proteomes" id="UP000308038"/>
    </source>
</evidence>
<dbReference type="PANTHER" id="PTHR43792">
    <property type="entry name" value="GNAT FAMILY, PUTATIVE (AFU_ORTHOLOGUE AFUA_3G00765)-RELATED-RELATED"/>
    <property type="match status" value="1"/>
</dbReference>
<reference evidence="2 3" key="1">
    <citation type="submission" date="2019-04" db="EMBL/GenBank/DDBJ databases">
        <title>Microbes associate with the intestines of laboratory mice.</title>
        <authorList>
            <person name="Navarre W."/>
            <person name="Wong E."/>
            <person name="Huang K.C."/>
            <person name="Tropini C."/>
            <person name="Ng K."/>
            <person name="Yu B."/>
        </authorList>
    </citation>
    <scope>NUCLEOTIDE SEQUENCE [LARGE SCALE GENOMIC DNA]</scope>
    <source>
        <strain evidence="2 3">NM83_B4-11</strain>
    </source>
</reference>
<dbReference type="InterPro" id="IPR016181">
    <property type="entry name" value="Acyl_CoA_acyltransferase"/>
</dbReference>
<evidence type="ECO:0000259" key="1">
    <source>
        <dbReference type="PROSITE" id="PS51186"/>
    </source>
</evidence>
<dbReference type="RefSeq" id="WP_136450557.1">
    <property type="nucleotide sequence ID" value="NZ_SSTI01000001.1"/>
</dbReference>
<name>A0ABY2QLY0_9SPHN</name>
<dbReference type="EMBL" id="SSTI01000001">
    <property type="protein sequence ID" value="THG42253.1"/>
    <property type="molecule type" value="Genomic_DNA"/>
</dbReference>
<sequence>MFARTKRLTLRPGWPEEAERLQQTIAHEEVAMKLARLPWPYTHAVAEAFLSMPRGEAEARFLILSHDHDYPRMIGGIGLTDQGVGVAELGYWLTPSAWGRGYATEAARAVVDMARHALPVRRIEARHHLDNLPSRRVLEKLGFREIRREASFSLAQGRAVDSAVLALDMGEEEEVPARMAIAA</sequence>
<gene>
    <name evidence="2" type="ORF">E5988_02045</name>
</gene>